<organism evidence="1 2">
    <name type="scientific">Candidatus Planktophila versatilis</name>
    <dbReference type="NCBI Taxonomy" id="1884905"/>
    <lineage>
        <taxon>Bacteria</taxon>
        <taxon>Bacillati</taxon>
        <taxon>Actinomycetota</taxon>
        <taxon>Actinomycetes</taxon>
        <taxon>Candidatus Nanopelagicales</taxon>
        <taxon>Candidatus Nanopelagicaceae</taxon>
        <taxon>Candidatus Planktophila</taxon>
    </lineage>
</organism>
<accession>A0AAD0E6E3</accession>
<dbReference type="SUPFAM" id="SSF48452">
    <property type="entry name" value="TPR-like"/>
    <property type="match status" value="1"/>
</dbReference>
<proteinExistence type="predicted"/>
<dbReference type="RefSeq" id="WP_095696771.1">
    <property type="nucleotide sequence ID" value="NZ_CP016778.1"/>
</dbReference>
<evidence type="ECO:0000313" key="2">
    <source>
        <dbReference type="Proteomes" id="UP000217194"/>
    </source>
</evidence>
<name>A0AAD0E6E3_9ACTN</name>
<sequence>MSLPPNFSQAVDLSSLGKPAPDTSIAMPGIVVTTENLQSEILPLSNTKPVVIICWSNRSAESVTVLRSLANLEAADNGKWALATVDIDTQAPVAQALQARTIPYGVVFIAGQAIPFLEQALTETQLREVMNKILTIAAKQGIGEEPAESSEPEEDEALAALDKGDYESAEAAYKKLLARKPNDNFAKLGLAQVQLLLRTEGIDAHQVMESAVKNPDDISIQMQCADVEVMSGYLEPGFERLLRLVQILDGDEQKMVKDRLLELFALVDPADPRVIKARAQLANALF</sequence>
<dbReference type="Pfam" id="PF14561">
    <property type="entry name" value="TPR_20"/>
    <property type="match status" value="1"/>
</dbReference>
<dbReference type="Gene3D" id="3.40.30.10">
    <property type="entry name" value="Glutaredoxin"/>
    <property type="match status" value="1"/>
</dbReference>
<dbReference type="InterPro" id="IPR036249">
    <property type="entry name" value="Thioredoxin-like_sf"/>
</dbReference>
<gene>
    <name evidence="1" type="ORF">A1sIIB76_01280</name>
</gene>
<evidence type="ECO:0000313" key="1">
    <source>
        <dbReference type="EMBL" id="ASY22242.1"/>
    </source>
</evidence>
<dbReference type="AlphaFoldDB" id="A0AAD0E6E3"/>
<dbReference type="Proteomes" id="UP000217194">
    <property type="component" value="Chromosome"/>
</dbReference>
<dbReference type="SUPFAM" id="SSF52833">
    <property type="entry name" value="Thioredoxin-like"/>
    <property type="match status" value="1"/>
</dbReference>
<dbReference type="InterPro" id="IPR011990">
    <property type="entry name" value="TPR-like_helical_dom_sf"/>
</dbReference>
<dbReference type="EMBL" id="CP016778">
    <property type="protein sequence ID" value="ASY22242.1"/>
    <property type="molecule type" value="Genomic_DNA"/>
</dbReference>
<dbReference type="Gene3D" id="1.25.40.10">
    <property type="entry name" value="Tetratricopeptide repeat domain"/>
    <property type="match status" value="1"/>
</dbReference>
<reference evidence="1 2" key="1">
    <citation type="submission" date="2016-07" db="EMBL/GenBank/DDBJ databases">
        <title>High microdiversification within the ubiquitous acI lineage of Actinobacteria.</title>
        <authorList>
            <person name="Neuenschwander S.M."/>
            <person name="Salcher M."/>
            <person name="Ghai R."/>
            <person name="Pernthaler J."/>
        </authorList>
    </citation>
    <scope>NUCLEOTIDE SEQUENCE [LARGE SCALE GENOMIC DNA]</scope>
    <source>
        <strain evidence="1">MMS-IIB-76</strain>
    </source>
</reference>
<protein>
    <submittedName>
        <fullName evidence="1">Thioredoxin</fullName>
    </submittedName>
</protein>